<dbReference type="RefSeq" id="WP_011522768.1">
    <property type="nucleotide sequence ID" value="NC_008009.1"/>
</dbReference>
<dbReference type="Proteomes" id="UP000002432">
    <property type="component" value="Chromosome"/>
</dbReference>
<evidence type="ECO:0000313" key="1">
    <source>
        <dbReference type="EMBL" id="ABF40967.1"/>
    </source>
</evidence>
<accession>Q1IQ83</accession>
<protein>
    <submittedName>
        <fullName evidence="1">Uncharacterized protein</fullName>
    </submittedName>
</protein>
<dbReference type="EMBL" id="CP000360">
    <property type="protein sequence ID" value="ABF40967.1"/>
    <property type="molecule type" value="Genomic_DNA"/>
</dbReference>
<dbReference type="STRING" id="204669.Acid345_1966"/>
<organism evidence="1 2">
    <name type="scientific">Koribacter versatilis (strain Ellin345)</name>
    <dbReference type="NCBI Taxonomy" id="204669"/>
    <lineage>
        <taxon>Bacteria</taxon>
        <taxon>Pseudomonadati</taxon>
        <taxon>Acidobacteriota</taxon>
        <taxon>Terriglobia</taxon>
        <taxon>Terriglobales</taxon>
        <taxon>Candidatus Korobacteraceae</taxon>
        <taxon>Candidatus Korobacter</taxon>
    </lineage>
</organism>
<dbReference type="EnsemblBacteria" id="ABF40967">
    <property type="protein sequence ID" value="ABF40967"/>
    <property type="gene ID" value="Acid345_1966"/>
</dbReference>
<reference evidence="1 2" key="1">
    <citation type="journal article" date="2009" name="Appl. Environ. Microbiol.">
        <title>Three genomes from the phylum Acidobacteria provide insight into the lifestyles of these microorganisms in soils.</title>
        <authorList>
            <person name="Ward N.L."/>
            <person name="Challacombe J.F."/>
            <person name="Janssen P.H."/>
            <person name="Henrissat B."/>
            <person name="Coutinho P.M."/>
            <person name="Wu M."/>
            <person name="Xie G."/>
            <person name="Haft D.H."/>
            <person name="Sait M."/>
            <person name="Badger J."/>
            <person name="Barabote R.D."/>
            <person name="Bradley B."/>
            <person name="Brettin T.S."/>
            <person name="Brinkac L.M."/>
            <person name="Bruce D."/>
            <person name="Creasy T."/>
            <person name="Daugherty S.C."/>
            <person name="Davidsen T.M."/>
            <person name="DeBoy R.T."/>
            <person name="Detter J.C."/>
            <person name="Dodson R.J."/>
            <person name="Durkin A.S."/>
            <person name="Ganapathy A."/>
            <person name="Gwinn-Giglio M."/>
            <person name="Han C.S."/>
            <person name="Khouri H."/>
            <person name="Kiss H."/>
            <person name="Kothari S.P."/>
            <person name="Madupu R."/>
            <person name="Nelson K.E."/>
            <person name="Nelson W.C."/>
            <person name="Paulsen I."/>
            <person name="Penn K."/>
            <person name="Ren Q."/>
            <person name="Rosovitz M.J."/>
            <person name="Selengut J.D."/>
            <person name="Shrivastava S."/>
            <person name="Sullivan S.A."/>
            <person name="Tapia R."/>
            <person name="Thompson L.S."/>
            <person name="Watkins K.L."/>
            <person name="Yang Q."/>
            <person name="Yu C."/>
            <person name="Zafar N."/>
            <person name="Zhou L."/>
            <person name="Kuske C.R."/>
        </authorList>
    </citation>
    <scope>NUCLEOTIDE SEQUENCE [LARGE SCALE GENOMIC DNA]</scope>
    <source>
        <strain evidence="1 2">Ellin345</strain>
    </source>
</reference>
<dbReference type="HOGENOM" id="CLU_2206571_0_0_0"/>
<gene>
    <name evidence="1" type="ordered locus">Acid345_1966</name>
</gene>
<dbReference type="KEGG" id="aba:Acid345_1966"/>
<evidence type="ECO:0000313" key="2">
    <source>
        <dbReference type="Proteomes" id="UP000002432"/>
    </source>
</evidence>
<sequence>MSIKCAPIADGTTLLTLTFLLTDTPPALERGQSRSYSFRWGAKIEKHLNPMAGEFTHDGPRCIQILSLFSEHASAKDRNLGPQWIGGCYHEDRWGLAMELTLTEATR</sequence>
<dbReference type="AlphaFoldDB" id="Q1IQ83"/>
<keyword evidence="2" id="KW-1185">Reference proteome</keyword>
<name>Q1IQ83_KORVE</name>
<proteinExistence type="predicted"/>